<keyword evidence="7" id="KW-0449">Lipoprotein</keyword>
<feature type="domain" description="Spore germination protein N-terminal" evidence="10">
    <location>
        <begin position="22"/>
        <end position="193"/>
    </location>
</feature>
<dbReference type="GO" id="GO:0009847">
    <property type="term" value="P:spore germination"/>
    <property type="evidence" value="ECO:0007669"/>
    <property type="project" value="InterPro"/>
</dbReference>
<dbReference type="Gene3D" id="3.30.300.210">
    <property type="entry name" value="Nutrient germinant receptor protein C, domain 3"/>
    <property type="match status" value="1"/>
</dbReference>
<evidence type="ECO:0000313" key="11">
    <source>
        <dbReference type="EMBL" id="GIN60989.1"/>
    </source>
</evidence>
<keyword evidence="4" id="KW-0732">Signal</keyword>
<evidence type="ECO:0000259" key="9">
    <source>
        <dbReference type="Pfam" id="PF05504"/>
    </source>
</evidence>
<feature type="compositionally biased region" description="Gly residues" evidence="8">
    <location>
        <begin position="59"/>
        <end position="68"/>
    </location>
</feature>
<gene>
    <name evidence="11" type="primary">yfkR</name>
    <name evidence="11" type="ORF">J27TS8_09820</name>
</gene>
<dbReference type="InterPro" id="IPR046953">
    <property type="entry name" value="Spore_GerAC-like_C"/>
</dbReference>
<keyword evidence="12" id="KW-1185">Reference proteome</keyword>
<comment type="similarity">
    <text evidence="2">Belongs to the GerABKC lipoprotein family.</text>
</comment>
<dbReference type="NCBIfam" id="TIGR02887">
    <property type="entry name" value="spore_ger_x_C"/>
    <property type="match status" value="1"/>
</dbReference>
<dbReference type="PANTHER" id="PTHR35789">
    <property type="entry name" value="SPORE GERMINATION PROTEIN B3"/>
    <property type="match status" value="1"/>
</dbReference>
<dbReference type="EMBL" id="BORC01000001">
    <property type="protein sequence ID" value="GIN60989.1"/>
    <property type="molecule type" value="Genomic_DNA"/>
</dbReference>
<dbReference type="InterPro" id="IPR038501">
    <property type="entry name" value="Spore_GerAC_C_sf"/>
</dbReference>
<dbReference type="Proteomes" id="UP000682111">
    <property type="component" value="Unassembled WGS sequence"/>
</dbReference>
<evidence type="ECO:0000256" key="1">
    <source>
        <dbReference type="ARBA" id="ARBA00004635"/>
    </source>
</evidence>
<evidence type="ECO:0000256" key="2">
    <source>
        <dbReference type="ARBA" id="ARBA00007886"/>
    </source>
</evidence>
<dbReference type="RefSeq" id="WP_170943504.1">
    <property type="nucleotide sequence ID" value="NZ_BORC01000001.1"/>
</dbReference>
<evidence type="ECO:0000256" key="7">
    <source>
        <dbReference type="ARBA" id="ARBA00023288"/>
    </source>
</evidence>
<keyword evidence="3" id="KW-0309">Germination</keyword>
<dbReference type="InterPro" id="IPR057336">
    <property type="entry name" value="GerAC_N"/>
</dbReference>
<keyword evidence="5" id="KW-0472">Membrane</keyword>
<accession>A0A919WFV9</accession>
<name>A0A919WFV9_9BACI</name>
<dbReference type="Pfam" id="PF05504">
    <property type="entry name" value="Spore_GerAC"/>
    <property type="match status" value="1"/>
</dbReference>
<comment type="caution">
    <text evidence="11">The sequence shown here is derived from an EMBL/GenBank/DDBJ whole genome shotgun (WGS) entry which is preliminary data.</text>
</comment>
<evidence type="ECO:0000256" key="6">
    <source>
        <dbReference type="ARBA" id="ARBA00023139"/>
    </source>
</evidence>
<evidence type="ECO:0000259" key="10">
    <source>
        <dbReference type="Pfam" id="PF25198"/>
    </source>
</evidence>
<proteinExistence type="inferred from homology"/>
<evidence type="ECO:0000256" key="3">
    <source>
        <dbReference type="ARBA" id="ARBA00022544"/>
    </source>
</evidence>
<reference evidence="11" key="1">
    <citation type="submission" date="2021-03" db="EMBL/GenBank/DDBJ databases">
        <title>Antimicrobial resistance genes in bacteria isolated from Japanese honey, and their potential for conferring macrolide and lincosamide resistance in the American foulbrood pathogen Paenibacillus larvae.</title>
        <authorList>
            <person name="Okamoto M."/>
            <person name="Kumagai M."/>
            <person name="Kanamori H."/>
            <person name="Takamatsu D."/>
        </authorList>
    </citation>
    <scope>NUCLEOTIDE SEQUENCE</scope>
    <source>
        <strain evidence="11">J27TS8</strain>
    </source>
</reference>
<dbReference type="Pfam" id="PF25198">
    <property type="entry name" value="Spore_GerAC_N"/>
    <property type="match status" value="1"/>
</dbReference>
<dbReference type="AlphaFoldDB" id="A0A919WFV9"/>
<sequence>MNKIGKLLACILCVTTLAGCWDRTEINDLAFVIATGLDKEGENRFRASVQVPLPSAMGGPNGGGGGTSGSEPYYVDSGFGRNVREADDDLQKRMSRQLLFSHRRIFIFGEEMAASGIEQTLNSILEHPESRLSTYLLIAKGDALDILTATPHFEELPSEAVREMVKTTLNIDTRNIINDLSLPGKDPVIPVVETVKTKNKGNDEREEIQINSTAIMKDDKLVFFTNEEETNGIYWLLQKMKRKKETIAVDKNSELNIEILDYKITPTYKEAHGLPEFTVKLHVEGILLQNEARLDLEDLEIYKMATNKFESHIKNEIEAIISHAKSEGVDPYGLGYSVYKKGNRFWEKQLSTQWRELLPNIKVNVDVEADIVRINNKGIKVREV</sequence>
<evidence type="ECO:0000256" key="8">
    <source>
        <dbReference type="SAM" id="MobiDB-lite"/>
    </source>
</evidence>
<dbReference type="GO" id="GO:0016020">
    <property type="term" value="C:membrane"/>
    <property type="evidence" value="ECO:0007669"/>
    <property type="project" value="UniProtKB-SubCell"/>
</dbReference>
<evidence type="ECO:0000313" key="12">
    <source>
        <dbReference type="Proteomes" id="UP000682111"/>
    </source>
</evidence>
<evidence type="ECO:0000256" key="4">
    <source>
        <dbReference type="ARBA" id="ARBA00022729"/>
    </source>
</evidence>
<comment type="subcellular location">
    <subcellularLocation>
        <location evidence="1">Membrane</location>
        <topology evidence="1">Lipid-anchor</topology>
    </subcellularLocation>
</comment>
<keyword evidence="6" id="KW-0564">Palmitate</keyword>
<feature type="region of interest" description="Disordered" evidence="8">
    <location>
        <begin position="52"/>
        <end position="71"/>
    </location>
</feature>
<dbReference type="PANTHER" id="PTHR35789:SF1">
    <property type="entry name" value="SPORE GERMINATION PROTEIN B3"/>
    <property type="match status" value="1"/>
</dbReference>
<dbReference type="PROSITE" id="PS51257">
    <property type="entry name" value="PROKAR_LIPOPROTEIN"/>
    <property type="match status" value="1"/>
</dbReference>
<protein>
    <submittedName>
        <fullName evidence="11">Spore germination protein YfkR</fullName>
    </submittedName>
</protein>
<dbReference type="InterPro" id="IPR008844">
    <property type="entry name" value="Spore_GerAC-like"/>
</dbReference>
<feature type="domain" description="Spore germination GerAC-like C-terminal" evidence="9">
    <location>
        <begin position="212"/>
        <end position="374"/>
    </location>
</feature>
<evidence type="ECO:0000256" key="5">
    <source>
        <dbReference type="ARBA" id="ARBA00023136"/>
    </source>
</evidence>
<organism evidence="11 12">
    <name type="scientific">Robertmurraya siralis</name>
    <dbReference type="NCBI Taxonomy" id="77777"/>
    <lineage>
        <taxon>Bacteria</taxon>
        <taxon>Bacillati</taxon>
        <taxon>Bacillota</taxon>
        <taxon>Bacilli</taxon>
        <taxon>Bacillales</taxon>
        <taxon>Bacillaceae</taxon>
        <taxon>Robertmurraya</taxon>
    </lineage>
</organism>